<dbReference type="PANTHER" id="PTHR31792">
    <property type="entry name" value="VACUOLAR ATPASE ASSEMBLY INTEGRAL MEMBRANE PROTEIN VMA21"/>
    <property type="match status" value="1"/>
</dbReference>
<dbReference type="GeneID" id="33560986"/>
<sequence>MPGTGKMAAQQGYQPAVLYKLLIFALLMAIAPIATYFASLHYIWKGSTIAAAISAVMVANAVLVGYVVVAFREDPPDPITMDKKNK</sequence>
<dbReference type="STRING" id="4999.A0A1Y1UB93"/>
<dbReference type="FunCoup" id="A0A1Y1UB93">
    <property type="interactions" value="76"/>
</dbReference>
<feature type="transmembrane region" description="Helical" evidence="6">
    <location>
        <begin position="49"/>
        <end position="71"/>
    </location>
</feature>
<accession>A0A1Y1UB93</accession>
<gene>
    <name evidence="7" type="ORF">BD324DRAFT_683225</name>
</gene>
<keyword evidence="5 6" id="KW-0968">Cytoplasmic vesicle</keyword>
<name>A0A1Y1UB93_9TREE</name>
<comment type="caution">
    <text evidence="7">The sequence shown here is derived from an EMBL/GenBank/DDBJ whole genome shotgun (WGS) entry which is preliminary data.</text>
</comment>
<keyword evidence="1 6" id="KW-0812">Transmembrane</keyword>
<evidence type="ECO:0000256" key="2">
    <source>
        <dbReference type="ARBA" id="ARBA00022824"/>
    </source>
</evidence>
<dbReference type="PANTHER" id="PTHR31792:SF3">
    <property type="entry name" value="VACUOLAR ATPASE ASSEMBLY INTEGRAL MEMBRANE PROTEIN VMA21"/>
    <property type="match status" value="1"/>
</dbReference>
<evidence type="ECO:0000313" key="7">
    <source>
        <dbReference type="EMBL" id="ORX34787.1"/>
    </source>
</evidence>
<dbReference type="Pfam" id="PF09446">
    <property type="entry name" value="VMA21"/>
    <property type="match status" value="1"/>
</dbReference>
<proteinExistence type="inferred from homology"/>
<dbReference type="GO" id="GO:0012507">
    <property type="term" value="C:ER to Golgi transport vesicle membrane"/>
    <property type="evidence" value="ECO:0007669"/>
    <property type="project" value="UniProtKB-SubCell"/>
</dbReference>
<protein>
    <submittedName>
        <fullName evidence="7">Uncharacterized protein</fullName>
    </submittedName>
</protein>
<dbReference type="Proteomes" id="UP000193218">
    <property type="component" value="Unassembled WGS sequence"/>
</dbReference>
<comment type="caution">
    <text evidence="6">Lacks conserved residue(s) required for the propagation of feature annotation.</text>
</comment>
<comment type="function">
    <text evidence="6">Required for the assembly of the V0 complex of the vacuolar ATPase (V-ATPase) in the endoplasmic reticulum.</text>
</comment>
<keyword evidence="3 6" id="KW-1133">Transmembrane helix</keyword>
<feature type="transmembrane region" description="Helical" evidence="6">
    <location>
        <begin position="21"/>
        <end position="43"/>
    </location>
</feature>
<comment type="similarity">
    <text evidence="6">Belongs to the VMA21 family.</text>
</comment>
<dbReference type="AlphaFoldDB" id="A0A1Y1UB93"/>
<evidence type="ECO:0000256" key="6">
    <source>
        <dbReference type="HAMAP-Rule" id="MF_03058"/>
    </source>
</evidence>
<dbReference type="InterPro" id="IPR019013">
    <property type="entry name" value="Vma21"/>
</dbReference>
<dbReference type="EMBL" id="NBSH01000013">
    <property type="protein sequence ID" value="ORX34787.1"/>
    <property type="molecule type" value="Genomic_DNA"/>
</dbReference>
<dbReference type="GO" id="GO:0005789">
    <property type="term" value="C:endoplasmic reticulum membrane"/>
    <property type="evidence" value="ECO:0007669"/>
    <property type="project" value="UniProtKB-SubCell"/>
</dbReference>
<keyword evidence="4 6" id="KW-0472">Membrane</keyword>
<dbReference type="InParanoid" id="A0A1Y1UB93"/>
<evidence type="ECO:0000256" key="3">
    <source>
        <dbReference type="ARBA" id="ARBA00022989"/>
    </source>
</evidence>
<evidence type="ECO:0000313" key="8">
    <source>
        <dbReference type="Proteomes" id="UP000193218"/>
    </source>
</evidence>
<evidence type="ECO:0000256" key="1">
    <source>
        <dbReference type="ARBA" id="ARBA00022692"/>
    </source>
</evidence>
<evidence type="ECO:0000256" key="4">
    <source>
        <dbReference type="ARBA" id="ARBA00023136"/>
    </source>
</evidence>
<comment type="subcellular location">
    <subcellularLocation>
        <location evidence="6">Endoplasmic reticulum membrane</location>
        <topology evidence="6">Multi-pass membrane protein</topology>
    </subcellularLocation>
    <subcellularLocation>
        <location evidence="6">Endoplasmic reticulum-Golgi intermediate compartment membrane</location>
        <topology evidence="6">Multi-pass membrane protein</topology>
    </subcellularLocation>
    <subcellularLocation>
        <location evidence="6">Cytoplasmic vesicle</location>
        <location evidence="6">COPII-coated vesicle membrane</location>
        <topology evidence="6">Multi-pass membrane protein</topology>
    </subcellularLocation>
</comment>
<organism evidence="7 8">
    <name type="scientific">Kockovaella imperatae</name>
    <dbReference type="NCBI Taxonomy" id="4999"/>
    <lineage>
        <taxon>Eukaryota</taxon>
        <taxon>Fungi</taxon>
        <taxon>Dikarya</taxon>
        <taxon>Basidiomycota</taxon>
        <taxon>Agaricomycotina</taxon>
        <taxon>Tremellomycetes</taxon>
        <taxon>Tremellales</taxon>
        <taxon>Cuniculitremaceae</taxon>
        <taxon>Kockovaella</taxon>
    </lineage>
</organism>
<dbReference type="HAMAP" id="MF_03058">
    <property type="entry name" value="VMA21"/>
    <property type="match status" value="1"/>
</dbReference>
<dbReference type="GO" id="GO:0070072">
    <property type="term" value="P:vacuolar proton-transporting V-type ATPase complex assembly"/>
    <property type="evidence" value="ECO:0007669"/>
    <property type="project" value="UniProtKB-UniRule"/>
</dbReference>
<evidence type="ECO:0000256" key="5">
    <source>
        <dbReference type="ARBA" id="ARBA00023329"/>
    </source>
</evidence>
<reference evidence="7 8" key="1">
    <citation type="submission" date="2017-03" db="EMBL/GenBank/DDBJ databases">
        <title>Widespread Adenine N6-methylation of Active Genes in Fungi.</title>
        <authorList>
            <consortium name="DOE Joint Genome Institute"/>
            <person name="Mondo S.J."/>
            <person name="Dannebaum R.O."/>
            <person name="Kuo R.C."/>
            <person name="Louie K.B."/>
            <person name="Bewick A.J."/>
            <person name="Labutti K."/>
            <person name="Haridas S."/>
            <person name="Kuo A."/>
            <person name="Salamov A."/>
            <person name="Ahrendt S.R."/>
            <person name="Lau R."/>
            <person name="Bowen B.P."/>
            <person name="Lipzen A."/>
            <person name="Sullivan W."/>
            <person name="Andreopoulos W.B."/>
            <person name="Clum A."/>
            <person name="Lindquist E."/>
            <person name="Daum C."/>
            <person name="Northen T.R."/>
            <person name="Ramamoorthy G."/>
            <person name="Schmitz R.J."/>
            <person name="Gryganskyi A."/>
            <person name="Culley D."/>
            <person name="Magnuson J."/>
            <person name="James T.Y."/>
            <person name="O'Malley M.A."/>
            <person name="Stajich J.E."/>
            <person name="Spatafora J.W."/>
            <person name="Visel A."/>
            <person name="Grigoriev I.V."/>
        </authorList>
    </citation>
    <scope>NUCLEOTIDE SEQUENCE [LARGE SCALE GENOMIC DNA]</scope>
    <source>
        <strain evidence="7 8">NRRL Y-17943</strain>
    </source>
</reference>
<dbReference type="GO" id="GO:0033116">
    <property type="term" value="C:endoplasmic reticulum-Golgi intermediate compartment membrane"/>
    <property type="evidence" value="ECO:0007669"/>
    <property type="project" value="UniProtKB-SubCell"/>
</dbReference>
<keyword evidence="2 6" id="KW-0256">Endoplasmic reticulum</keyword>
<keyword evidence="8" id="KW-1185">Reference proteome</keyword>
<dbReference type="OrthoDB" id="160405at2759"/>
<dbReference type="RefSeq" id="XP_021869029.1">
    <property type="nucleotide sequence ID" value="XM_022019177.1"/>
</dbReference>